<keyword evidence="2" id="KW-1185">Reference proteome</keyword>
<name>A0A0D9ZVJ1_9ORYZ</name>
<evidence type="ECO:0000313" key="1">
    <source>
        <dbReference type="EnsemblPlants" id="OGLUM05G06970.1"/>
    </source>
</evidence>
<dbReference type="EnsemblPlants" id="OGLUM05G06970.1">
    <property type="protein sequence ID" value="OGLUM05G06970.1"/>
    <property type="gene ID" value="OGLUM05G06970"/>
</dbReference>
<evidence type="ECO:0000313" key="2">
    <source>
        <dbReference type="Proteomes" id="UP000026961"/>
    </source>
</evidence>
<accession>A0A0D9ZVJ1</accession>
<reference evidence="1" key="2">
    <citation type="submission" date="2018-05" db="EMBL/GenBank/DDBJ databases">
        <title>OgluRS3 (Oryza glumaepatula Reference Sequence Version 3).</title>
        <authorList>
            <person name="Zhang J."/>
            <person name="Kudrna D."/>
            <person name="Lee S."/>
            <person name="Talag J."/>
            <person name="Welchert J."/>
            <person name="Wing R.A."/>
        </authorList>
    </citation>
    <scope>NUCLEOTIDE SEQUENCE [LARGE SCALE GENOMIC DNA]</scope>
</reference>
<dbReference type="Proteomes" id="UP000026961">
    <property type="component" value="Chromosome 5"/>
</dbReference>
<proteinExistence type="predicted"/>
<dbReference type="STRING" id="40148.A0A0D9ZVJ1"/>
<organism evidence="1">
    <name type="scientific">Oryza glumipatula</name>
    <dbReference type="NCBI Taxonomy" id="40148"/>
    <lineage>
        <taxon>Eukaryota</taxon>
        <taxon>Viridiplantae</taxon>
        <taxon>Streptophyta</taxon>
        <taxon>Embryophyta</taxon>
        <taxon>Tracheophyta</taxon>
        <taxon>Spermatophyta</taxon>
        <taxon>Magnoliopsida</taxon>
        <taxon>Liliopsida</taxon>
        <taxon>Poales</taxon>
        <taxon>Poaceae</taxon>
        <taxon>BOP clade</taxon>
        <taxon>Oryzoideae</taxon>
        <taxon>Oryzeae</taxon>
        <taxon>Oryzinae</taxon>
        <taxon>Oryza</taxon>
    </lineage>
</organism>
<dbReference type="Gramene" id="OGLUM05G06970.1">
    <property type="protein sequence ID" value="OGLUM05G06970.1"/>
    <property type="gene ID" value="OGLUM05G06970"/>
</dbReference>
<sequence>MEDAIFFVAPFLVAVKEAAMEGSGDVEEDSKEEDDEVLHGVRRAWRVPRAEVCWKRMHVVLTEEVRLRKLLPGDSDGVDVENKDQAQWKEAMATWFTGVDGEVDGTEEADTGE</sequence>
<dbReference type="AlphaFoldDB" id="A0A0D9ZVJ1"/>
<reference evidence="1" key="1">
    <citation type="submission" date="2015-04" db="UniProtKB">
        <authorList>
            <consortium name="EnsemblPlants"/>
        </authorList>
    </citation>
    <scope>IDENTIFICATION</scope>
</reference>
<protein>
    <submittedName>
        <fullName evidence="1">Uncharacterized protein</fullName>
    </submittedName>
</protein>
<dbReference type="HOGENOM" id="CLU_2137386_0_0_1"/>